<evidence type="ECO:0000313" key="4">
    <source>
        <dbReference type="Proteomes" id="UP000799438"/>
    </source>
</evidence>
<dbReference type="EMBL" id="ML995474">
    <property type="protein sequence ID" value="KAF2147053.1"/>
    <property type="molecule type" value="Genomic_DNA"/>
</dbReference>
<keyword evidence="2" id="KW-0472">Membrane</keyword>
<proteinExistence type="predicted"/>
<dbReference type="OrthoDB" id="3903561at2759"/>
<name>A0A6A6BUN0_9PEZI</name>
<feature type="transmembrane region" description="Helical" evidence="2">
    <location>
        <begin position="245"/>
        <end position="264"/>
    </location>
</feature>
<keyword evidence="2" id="KW-0812">Transmembrane</keyword>
<gene>
    <name evidence="3" type="ORF">K452DRAFT_303955</name>
</gene>
<feature type="compositionally biased region" description="Polar residues" evidence="1">
    <location>
        <begin position="31"/>
        <end position="45"/>
    </location>
</feature>
<dbReference type="AlphaFoldDB" id="A0A6A6BUN0"/>
<dbReference type="Proteomes" id="UP000799438">
    <property type="component" value="Unassembled WGS sequence"/>
</dbReference>
<accession>A0A6A6BUN0</accession>
<feature type="transmembrane region" description="Helical" evidence="2">
    <location>
        <begin position="184"/>
        <end position="205"/>
    </location>
</feature>
<reference evidence="3" key="1">
    <citation type="journal article" date="2020" name="Stud. Mycol.">
        <title>101 Dothideomycetes genomes: a test case for predicting lifestyles and emergence of pathogens.</title>
        <authorList>
            <person name="Haridas S."/>
            <person name="Albert R."/>
            <person name="Binder M."/>
            <person name="Bloem J."/>
            <person name="Labutti K."/>
            <person name="Salamov A."/>
            <person name="Andreopoulos B."/>
            <person name="Baker S."/>
            <person name="Barry K."/>
            <person name="Bills G."/>
            <person name="Bluhm B."/>
            <person name="Cannon C."/>
            <person name="Castanera R."/>
            <person name="Culley D."/>
            <person name="Daum C."/>
            <person name="Ezra D."/>
            <person name="Gonzalez J."/>
            <person name="Henrissat B."/>
            <person name="Kuo A."/>
            <person name="Liang C."/>
            <person name="Lipzen A."/>
            <person name="Lutzoni F."/>
            <person name="Magnuson J."/>
            <person name="Mondo S."/>
            <person name="Nolan M."/>
            <person name="Ohm R."/>
            <person name="Pangilinan J."/>
            <person name="Park H.-J."/>
            <person name="Ramirez L."/>
            <person name="Alfaro M."/>
            <person name="Sun H."/>
            <person name="Tritt A."/>
            <person name="Yoshinaga Y."/>
            <person name="Zwiers L.-H."/>
            <person name="Turgeon B."/>
            <person name="Goodwin S."/>
            <person name="Spatafora J."/>
            <person name="Crous P."/>
            <person name="Grigoriev I."/>
        </authorList>
    </citation>
    <scope>NUCLEOTIDE SEQUENCE</scope>
    <source>
        <strain evidence="3">CBS 121167</strain>
    </source>
</reference>
<evidence type="ECO:0000313" key="3">
    <source>
        <dbReference type="EMBL" id="KAF2147053.1"/>
    </source>
</evidence>
<protein>
    <submittedName>
        <fullName evidence="3">Uncharacterized protein</fullName>
    </submittedName>
</protein>
<organism evidence="3 4">
    <name type="scientific">Aplosporella prunicola CBS 121167</name>
    <dbReference type="NCBI Taxonomy" id="1176127"/>
    <lineage>
        <taxon>Eukaryota</taxon>
        <taxon>Fungi</taxon>
        <taxon>Dikarya</taxon>
        <taxon>Ascomycota</taxon>
        <taxon>Pezizomycotina</taxon>
        <taxon>Dothideomycetes</taxon>
        <taxon>Dothideomycetes incertae sedis</taxon>
        <taxon>Botryosphaeriales</taxon>
        <taxon>Aplosporellaceae</taxon>
        <taxon>Aplosporella</taxon>
    </lineage>
</organism>
<feature type="transmembrane region" description="Helical" evidence="2">
    <location>
        <begin position="102"/>
        <end position="125"/>
    </location>
</feature>
<evidence type="ECO:0000256" key="2">
    <source>
        <dbReference type="SAM" id="Phobius"/>
    </source>
</evidence>
<feature type="transmembrane region" description="Helical" evidence="2">
    <location>
        <begin position="430"/>
        <end position="456"/>
    </location>
</feature>
<sequence length="534" mass="60176">MSDTAYARIELQPLASVQQSEGYENRKPTGTDGTRASSLSGRHQGSSFTANPVIFRSVSQTRTVLRDAYAKSMPFLRESYTESKPFVRQATYHVKSTVTQRWFIRHIVGLLTLLLFGLLPCILYFRILENPFSVQEATCDGYRPKSDNDNGIQGLFTIDRVSGAFPFWLAKLLDTIWDLAVGRGFQFVSSCVAYVVFTSAVLRTIEVSPIPYRTFISLSQDGPTVSSIVSLLADITRYARTRTTLLFVWVTLSTLYVVAMPTLFSTMTGYISTSRAFTQIPSSTGSGLQYIPRDDFFLGLVIHDLPGIANNTCFPTEEVDTPVHQMFEQSSQCYVNRRQCKAKTLESDGYNDYLPWVYFSNETYLLYGDYYNCNATLNMTVAGKTLAWKDGRHHIGDHAGWCYDGKPYGDRYMYEKTQCMPDTKGARYHWGFSATLTSVVVIVHAVWALTMYAVWLEAEVHGRLLREGYNLTQLRGIFVVAAAAQDTTGMEVAELKTLSTSKVEKELFDKGARVEFKQLEKELPYAHVTAFEAT</sequence>
<feature type="region of interest" description="Disordered" evidence="1">
    <location>
        <begin position="17"/>
        <end position="45"/>
    </location>
</feature>
<keyword evidence="4" id="KW-1185">Reference proteome</keyword>
<keyword evidence="2" id="KW-1133">Transmembrane helix</keyword>
<dbReference type="RefSeq" id="XP_033402761.1">
    <property type="nucleotide sequence ID" value="XM_033542782.1"/>
</dbReference>
<evidence type="ECO:0000256" key="1">
    <source>
        <dbReference type="SAM" id="MobiDB-lite"/>
    </source>
</evidence>
<dbReference type="GeneID" id="54300279"/>